<dbReference type="RefSeq" id="WP_247231295.1">
    <property type="nucleotide sequence ID" value="NZ_JALKHS010000006.1"/>
</dbReference>
<comment type="caution">
    <text evidence="2">The sequence shown here is derived from an EMBL/GenBank/DDBJ whole genome shotgun (WGS) entry which is preliminary data.</text>
</comment>
<dbReference type="Proteomes" id="UP001203512">
    <property type="component" value="Unassembled WGS sequence"/>
</dbReference>
<proteinExistence type="predicted"/>
<name>A0ABT0DX91_9SPHN</name>
<keyword evidence="3" id="KW-1185">Reference proteome</keyword>
<accession>A0ABT0DX91</accession>
<reference evidence="2 3" key="1">
    <citation type="submission" date="2022-04" db="EMBL/GenBank/DDBJ databases">
        <authorList>
            <person name="Huq M.A."/>
        </authorList>
    </citation>
    <scope>NUCLEOTIDE SEQUENCE [LARGE SCALE GENOMIC DNA]</scope>
    <source>
        <strain evidence="2 3">MAH-33</strain>
    </source>
</reference>
<protein>
    <submittedName>
        <fullName evidence="2">Uncharacterized protein</fullName>
    </submittedName>
</protein>
<organism evidence="2 3">
    <name type="scientific">Sphingobium agri</name>
    <dbReference type="NCBI Taxonomy" id="2933566"/>
    <lineage>
        <taxon>Bacteria</taxon>
        <taxon>Pseudomonadati</taxon>
        <taxon>Pseudomonadota</taxon>
        <taxon>Alphaproteobacteria</taxon>
        <taxon>Sphingomonadales</taxon>
        <taxon>Sphingomonadaceae</taxon>
        <taxon>Sphingobium</taxon>
    </lineage>
</organism>
<sequence length="46" mass="4958">MSHIELNAHGVLLEARRAEANALAYMIVSLTALLLAVALVAWAIWA</sequence>
<dbReference type="EMBL" id="JALKHS010000006">
    <property type="protein sequence ID" value="MCK0531748.1"/>
    <property type="molecule type" value="Genomic_DNA"/>
</dbReference>
<feature type="transmembrane region" description="Helical" evidence="1">
    <location>
        <begin position="22"/>
        <end position="45"/>
    </location>
</feature>
<keyword evidence="1" id="KW-0812">Transmembrane</keyword>
<gene>
    <name evidence="2" type="ORF">MU848_09175</name>
</gene>
<evidence type="ECO:0000256" key="1">
    <source>
        <dbReference type="SAM" id="Phobius"/>
    </source>
</evidence>
<evidence type="ECO:0000313" key="2">
    <source>
        <dbReference type="EMBL" id="MCK0531748.1"/>
    </source>
</evidence>
<keyword evidence="1" id="KW-1133">Transmembrane helix</keyword>
<keyword evidence="1" id="KW-0472">Membrane</keyword>
<evidence type="ECO:0000313" key="3">
    <source>
        <dbReference type="Proteomes" id="UP001203512"/>
    </source>
</evidence>